<evidence type="ECO:0000313" key="2">
    <source>
        <dbReference type="EMBL" id="KAI5060053.1"/>
    </source>
</evidence>
<dbReference type="PANTHER" id="PTHR33703:SF1">
    <property type="entry name" value="WOUND-INDUCED PROTEIN 1"/>
    <property type="match status" value="1"/>
</dbReference>
<protein>
    <recommendedName>
        <fullName evidence="4">SnoaL-like domain-containing protein</fullName>
    </recommendedName>
</protein>
<dbReference type="PANTHER" id="PTHR33703">
    <property type="entry name" value="OS07G0691300 PROTEIN"/>
    <property type="match status" value="1"/>
</dbReference>
<comment type="caution">
    <text evidence="2">The sequence shown here is derived from an EMBL/GenBank/DDBJ whole genome shotgun (WGS) entry which is preliminary data.</text>
</comment>
<proteinExistence type="predicted"/>
<gene>
    <name evidence="2" type="ORF">GOP47_0024473</name>
</gene>
<name>A0A9D4Z2S3_ADICA</name>
<dbReference type="SUPFAM" id="SSF54427">
    <property type="entry name" value="NTF2-like"/>
    <property type="match status" value="1"/>
</dbReference>
<evidence type="ECO:0008006" key="4">
    <source>
        <dbReference type="Google" id="ProtNLM"/>
    </source>
</evidence>
<dbReference type="Proteomes" id="UP000886520">
    <property type="component" value="Chromosome 24"/>
</dbReference>
<dbReference type="OrthoDB" id="667779at2759"/>
<accession>A0A9D4Z2S3</accession>
<dbReference type="AlphaFoldDB" id="A0A9D4Z2S3"/>
<reference evidence="2" key="1">
    <citation type="submission" date="2021-01" db="EMBL/GenBank/DDBJ databases">
        <title>Adiantum capillus-veneris genome.</title>
        <authorList>
            <person name="Fang Y."/>
            <person name="Liao Q."/>
        </authorList>
    </citation>
    <scope>NUCLEOTIDE SEQUENCE</scope>
    <source>
        <strain evidence="2">H3</strain>
        <tissue evidence="2">Leaf</tissue>
    </source>
</reference>
<dbReference type="Pfam" id="PF07107">
    <property type="entry name" value="WI12"/>
    <property type="match status" value="1"/>
</dbReference>
<feature type="transmembrane region" description="Helical" evidence="1">
    <location>
        <begin position="6"/>
        <end position="26"/>
    </location>
</feature>
<evidence type="ECO:0000313" key="3">
    <source>
        <dbReference type="Proteomes" id="UP000886520"/>
    </source>
</evidence>
<dbReference type="InterPro" id="IPR032710">
    <property type="entry name" value="NTF2-like_dom_sf"/>
</dbReference>
<sequence>MFVRWLFVQFCAIICITSIIIILCLCPESSCLLRLPLVFYTQKLASFVKFALANTLETLERENRQVVLAFYEALASGDVQTVQGLLASDDLEWRFHGPPSDQYLMQFLTGAAPHDSYVFTPVSVRAIGDKVFAEGQSYTPSNKCWVHVWTVKGGKIIQLREYFNTALSVVGPFALNKLQEYLWESRLGKSVRKSIPSLILAI</sequence>
<dbReference type="EMBL" id="JABFUD020000024">
    <property type="protein sequence ID" value="KAI5060053.1"/>
    <property type="molecule type" value="Genomic_DNA"/>
</dbReference>
<evidence type="ECO:0000256" key="1">
    <source>
        <dbReference type="SAM" id="Phobius"/>
    </source>
</evidence>
<keyword evidence="1" id="KW-0472">Membrane</keyword>
<keyword evidence="1" id="KW-1133">Transmembrane helix</keyword>
<dbReference type="Gene3D" id="3.10.450.50">
    <property type="match status" value="1"/>
</dbReference>
<keyword evidence="3" id="KW-1185">Reference proteome</keyword>
<dbReference type="InterPro" id="IPR009798">
    <property type="entry name" value="Wun1-like"/>
</dbReference>
<keyword evidence="1" id="KW-0812">Transmembrane</keyword>
<organism evidence="2 3">
    <name type="scientific">Adiantum capillus-veneris</name>
    <name type="common">Maidenhair fern</name>
    <dbReference type="NCBI Taxonomy" id="13818"/>
    <lineage>
        <taxon>Eukaryota</taxon>
        <taxon>Viridiplantae</taxon>
        <taxon>Streptophyta</taxon>
        <taxon>Embryophyta</taxon>
        <taxon>Tracheophyta</taxon>
        <taxon>Polypodiopsida</taxon>
        <taxon>Polypodiidae</taxon>
        <taxon>Polypodiales</taxon>
        <taxon>Pteridineae</taxon>
        <taxon>Pteridaceae</taxon>
        <taxon>Vittarioideae</taxon>
        <taxon>Adiantum</taxon>
    </lineage>
</organism>